<keyword evidence="1" id="KW-0704">Schiff base</keyword>
<keyword evidence="3" id="KW-1185">Reference proteome</keyword>
<dbReference type="EMBL" id="KV417332">
    <property type="protein sequence ID" value="KZO90875.1"/>
    <property type="molecule type" value="Genomic_DNA"/>
</dbReference>
<dbReference type="GO" id="GO:0004801">
    <property type="term" value="F:transaldolase activity"/>
    <property type="evidence" value="ECO:0007669"/>
    <property type="project" value="TreeGrafter"/>
</dbReference>
<dbReference type="Pfam" id="PF00923">
    <property type="entry name" value="TAL_FSA"/>
    <property type="match status" value="1"/>
</dbReference>
<reference evidence="2 3" key="1">
    <citation type="journal article" date="2016" name="Mol. Biol. Evol.">
        <title>Comparative Genomics of Early-Diverging Mushroom-Forming Fungi Provides Insights into the Origins of Lignocellulose Decay Capabilities.</title>
        <authorList>
            <person name="Nagy L.G."/>
            <person name="Riley R."/>
            <person name="Tritt A."/>
            <person name="Adam C."/>
            <person name="Daum C."/>
            <person name="Floudas D."/>
            <person name="Sun H."/>
            <person name="Yadav J.S."/>
            <person name="Pangilinan J."/>
            <person name="Larsson K.H."/>
            <person name="Matsuura K."/>
            <person name="Barry K."/>
            <person name="Labutti K."/>
            <person name="Kuo R."/>
            <person name="Ohm R.A."/>
            <person name="Bhattacharya S.S."/>
            <person name="Shirouzu T."/>
            <person name="Yoshinaga Y."/>
            <person name="Martin F.M."/>
            <person name="Grigoriev I.V."/>
            <person name="Hibbett D.S."/>
        </authorList>
    </citation>
    <scope>NUCLEOTIDE SEQUENCE [LARGE SCALE GENOMIC DNA]</scope>
    <source>
        <strain evidence="2 3">TUFC12733</strain>
    </source>
</reference>
<dbReference type="SUPFAM" id="SSF51569">
    <property type="entry name" value="Aldolase"/>
    <property type="match status" value="1"/>
</dbReference>
<dbReference type="InterPro" id="IPR013785">
    <property type="entry name" value="Aldolase_TIM"/>
</dbReference>
<gene>
    <name evidence="2" type="ORF">CALVIDRAFT_589618</name>
</gene>
<dbReference type="STRING" id="1330018.A0A167GT17"/>
<dbReference type="Proteomes" id="UP000076738">
    <property type="component" value="Unassembled WGS sequence"/>
</dbReference>
<protein>
    <submittedName>
        <fullName evidence="2">Aldolase</fullName>
    </submittedName>
</protein>
<dbReference type="AlphaFoldDB" id="A0A167GT17"/>
<dbReference type="PANTHER" id="PTHR10683:SF39">
    <property type="entry name" value="TRANSALDOLASE"/>
    <property type="match status" value="1"/>
</dbReference>
<proteinExistence type="predicted"/>
<dbReference type="PANTHER" id="PTHR10683">
    <property type="entry name" value="TRANSALDOLASE"/>
    <property type="match status" value="1"/>
</dbReference>
<name>A0A167GT17_CALVF</name>
<dbReference type="Gene3D" id="3.20.20.70">
    <property type="entry name" value="Aldolase class I"/>
    <property type="match status" value="1"/>
</dbReference>
<accession>A0A167GT17</accession>
<evidence type="ECO:0000313" key="2">
    <source>
        <dbReference type="EMBL" id="KZO90875.1"/>
    </source>
</evidence>
<dbReference type="OrthoDB" id="1711136at2759"/>
<evidence type="ECO:0000313" key="3">
    <source>
        <dbReference type="Proteomes" id="UP000076738"/>
    </source>
</evidence>
<evidence type="ECO:0000256" key="1">
    <source>
        <dbReference type="ARBA" id="ARBA00023270"/>
    </source>
</evidence>
<dbReference type="InterPro" id="IPR001585">
    <property type="entry name" value="TAL/FSA"/>
</dbReference>
<dbReference type="GO" id="GO:0005975">
    <property type="term" value="P:carbohydrate metabolic process"/>
    <property type="evidence" value="ECO:0007669"/>
    <property type="project" value="InterPro"/>
</dbReference>
<dbReference type="GO" id="GO:0009052">
    <property type="term" value="P:pentose-phosphate shunt, non-oxidative branch"/>
    <property type="evidence" value="ECO:0007669"/>
    <property type="project" value="TreeGrafter"/>
</dbReference>
<organism evidence="2 3">
    <name type="scientific">Calocera viscosa (strain TUFC12733)</name>
    <dbReference type="NCBI Taxonomy" id="1330018"/>
    <lineage>
        <taxon>Eukaryota</taxon>
        <taxon>Fungi</taxon>
        <taxon>Dikarya</taxon>
        <taxon>Basidiomycota</taxon>
        <taxon>Agaricomycotina</taxon>
        <taxon>Dacrymycetes</taxon>
        <taxon>Dacrymycetales</taxon>
        <taxon>Dacrymycetaceae</taxon>
        <taxon>Calocera</taxon>
    </lineage>
</organism>
<sequence length="385" mass="42647">MTYTSTIVVPNTAPPALTIPTKEQLPKGRTLYHKLEELTNIDVDTADADVAKAMPLKPHNQTSNQRIILHAMIHPDNKDIFESTVREHADKGWEYIFDLIGVRCVARNLPNVQDRVLLQTSPAKAYDYDALLAQVRRFAQFFEAERVPRNKFAIKIPCTGPGMAAAATAVKDGITMLGTTLFSLEAAIAASQAGCTVISPYYNEIKARFDASRWPDVEDPATQHPMSFRIRHILETFRTMYEETKKKQPLIVCASYFNIKEAFATAELGCFSLTLPAPIMLELASTPDSSPPASTPKDPWAFYGPTPPRFASMSNKDPLAGLGWNGKLADYKIDYIANNGKALEEANQDPIAQERIADALKLFQDFEDEAVRTINAKIAELGLAN</sequence>